<dbReference type="InterPro" id="IPR043769">
    <property type="entry name" value="DUF5715"/>
</dbReference>
<protein>
    <submittedName>
        <fullName evidence="1">Uncharacterized protein</fullName>
    </submittedName>
</protein>
<accession>A0ABP9RQM9</accession>
<dbReference type="EMBL" id="BAABJQ010000006">
    <property type="protein sequence ID" value="GAA5184803.1"/>
    <property type="molecule type" value="Genomic_DNA"/>
</dbReference>
<gene>
    <name evidence="1" type="ORF">GCM10023322_27130</name>
</gene>
<evidence type="ECO:0000313" key="2">
    <source>
        <dbReference type="Proteomes" id="UP001501570"/>
    </source>
</evidence>
<organism evidence="1 2">
    <name type="scientific">Rugosimonospora acidiphila</name>
    <dbReference type="NCBI Taxonomy" id="556531"/>
    <lineage>
        <taxon>Bacteria</taxon>
        <taxon>Bacillati</taxon>
        <taxon>Actinomycetota</taxon>
        <taxon>Actinomycetes</taxon>
        <taxon>Micromonosporales</taxon>
        <taxon>Micromonosporaceae</taxon>
        <taxon>Rugosimonospora</taxon>
    </lineage>
</organism>
<evidence type="ECO:0000313" key="1">
    <source>
        <dbReference type="EMBL" id="GAA5184803.1"/>
    </source>
</evidence>
<name>A0ABP9RQM9_9ACTN</name>
<keyword evidence="2" id="KW-1185">Reference proteome</keyword>
<dbReference type="Proteomes" id="UP001501570">
    <property type="component" value="Unassembled WGS sequence"/>
</dbReference>
<comment type="caution">
    <text evidence="1">The sequence shown here is derived from an EMBL/GenBank/DDBJ whole genome shotgun (WGS) entry which is preliminary data.</text>
</comment>
<reference evidence="2" key="1">
    <citation type="journal article" date="2019" name="Int. J. Syst. Evol. Microbiol.">
        <title>The Global Catalogue of Microorganisms (GCM) 10K type strain sequencing project: providing services to taxonomists for standard genome sequencing and annotation.</title>
        <authorList>
            <consortium name="The Broad Institute Genomics Platform"/>
            <consortium name="The Broad Institute Genome Sequencing Center for Infectious Disease"/>
            <person name="Wu L."/>
            <person name="Ma J."/>
        </authorList>
    </citation>
    <scope>NUCLEOTIDE SEQUENCE [LARGE SCALE GENOMIC DNA]</scope>
    <source>
        <strain evidence="2">JCM 18304</strain>
    </source>
</reference>
<dbReference type="Pfam" id="PF18979">
    <property type="entry name" value="DUF5715"/>
    <property type="match status" value="1"/>
</dbReference>
<sequence length="292" mass="32500">MLSADPGASVAELATYREAVTDLLAVLDGHAGPDGAVKTAGAIHERVTGRECDAVLSRTPGGPQSVAQNLLREIWNFRTEERPIEDLSNWMRVYLQSQVDVAWWGHLDPYLTRADVTHSPDLVSLAALRRDGALRFRYRRQPRGLTGRALRRAERRVWPHRTPHTAGMRFPYARPEAVAWLNGLAVQFLAACGADAPPLWVNSMARSVEHQNHLRGLGYVTVLPSAHCVGYAMDLEMTWMRRFEAHGALQRLLFEHRAAGDVNVIDEGQVWHVCLSPETAARLRREAVAPAG</sequence>
<proteinExistence type="predicted"/>